<evidence type="ECO:0000256" key="2">
    <source>
        <dbReference type="SAM" id="SignalP"/>
    </source>
</evidence>
<sequence length="177" mass="18968">MKKILLLLSALTLAIGLAACSSNDDAKTEKKEEPKEAASPKVDVKKELVKFYMDLGNKINAKDADLNAYVAKATKEDAKPEELPTAEDRAKASESAAAVDAELNSIQVPSELKDQKADLEAAVKDYAASYQAMADELKKDAPALDAADETFAQAEEKLGKVFETAKLLPPSLGKQVN</sequence>
<accession>A0ABW8RP15</accession>
<feature type="compositionally biased region" description="Basic and acidic residues" evidence="1">
    <location>
        <begin position="75"/>
        <end position="92"/>
    </location>
</feature>
<evidence type="ECO:0000313" key="3">
    <source>
        <dbReference type="EMBL" id="MFK9094154.1"/>
    </source>
</evidence>
<comment type="caution">
    <text evidence="3">The sequence shown here is derived from an EMBL/GenBank/DDBJ whole genome shotgun (WGS) entry which is preliminary data.</text>
</comment>
<evidence type="ECO:0008006" key="5">
    <source>
        <dbReference type="Google" id="ProtNLM"/>
    </source>
</evidence>
<gene>
    <name evidence="3" type="ORF">ACJEBI_22105</name>
</gene>
<feature type="chain" id="PRO_5046560132" description="Lipoprotein" evidence="2">
    <location>
        <begin position="27"/>
        <end position="177"/>
    </location>
</feature>
<dbReference type="EMBL" id="JBJHQH010000020">
    <property type="protein sequence ID" value="MFK9094154.1"/>
    <property type="molecule type" value="Genomic_DNA"/>
</dbReference>
<evidence type="ECO:0000313" key="4">
    <source>
        <dbReference type="Proteomes" id="UP001623041"/>
    </source>
</evidence>
<dbReference type="PROSITE" id="PS51257">
    <property type="entry name" value="PROKAR_LIPOPROTEIN"/>
    <property type="match status" value="1"/>
</dbReference>
<dbReference type="Proteomes" id="UP001623041">
    <property type="component" value="Unassembled WGS sequence"/>
</dbReference>
<name>A0ABW8RP15_9BACI</name>
<protein>
    <recommendedName>
        <fullName evidence="5">Lipoprotein</fullName>
    </recommendedName>
</protein>
<reference evidence="3 4" key="1">
    <citation type="submission" date="2024-11" db="EMBL/GenBank/DDBJ databases">
        <authorList>
            <person name="Lucas J.A."/>
        </authorList>
    </citation>
    <scope>NUCLEOTIDE SEQUENCE [LARGE SCALE GENOMIC DNA]</scope>
    <source>
        <strain evidence="3 4">Z 5.4</strain>
    </source>
</reference>
<proteinExistence type="predicted"/>
<feature type="signal peptide" evidence="2">
    <location>
        <begin position="1"/>
        <end position="26"/>
    </location>
</feature>
<organism evidence="3 4">
    <name type="scientific">Bacillus salipaludis</name>
    <dbReference type="NCBI Taxonomy" id="2547811"/>
    <lineage>
        <taxon>Bacteria</taxon>
        <taxon>Bacillati</taxon>
        <taxon>Bacillota</taxon>
        <taxon>Bacilli</taxon>
        <taxon>Bacillales</taxon>
        <taxon>Bacillaceae</taxon>
        <taxon>Bacillus</taxon>
    </lineage>
</organism>
<keyword evidence="4" id="KW-1185">Reference proteome</keyword>
<feature type="region of interest" description="Disordered" evidence="1">
    <location>
        <begin position="75"/>
        <end position="96"/>
    </location>
</feature>
<keyword evidence="2" id="KW-0732">Signal</keyword>
<dbReference type="RefSeq" id="WP_406582634.1">
    <property type="nucleotide sequence ID" value="NZ_JBJHQH010000020.1"/>
</dbReference>
<evidence type="ECO:0000256" key="1">
    <source>
        <dbReference type="SAM" id="MobiDB-lite"/>
    </source>
</evidence>